<dbReference type="AlphaFoldDB" id="A0AAW0SSM0"/>
<organism evidence="2 3">
    <name type="scientific">Scylla paramamosain</name>
    <name type="common">Mud crab</name>
    <dbReference type="NCBI Taxonomy" id="85552"/>
    <lineage>
        <taxon>Eukaryota</taxon>
        <taxon>Metazoa</taxon>
        <taxon>Ecdysozoa</taxon>
        <taxon>Arthropoda</taxon>
        <taxon>Crustacea</taxon>
        <taxon>Multicrustacea</taxon>
        <taxon>Malacostraca</taxon>
        <taxon>Eumalacostraca</taxon>
        <taxon>Eucarida</taxon>
        <taxon>Decapoda</taxon>
        <taxon>Pleocyemata</taxon>
        <taxon>Brachyura</taxon>
        <taxon>Eubrachyura</taxon>
        <taxon>Portunoidea</taxon>
        <taxon>Portunidae</taxon>
        <taxon>Portuninae</taxon>
        <taxon>Scylla</taxon>
    </lineage>
</organism>
<sequence length="240" mass="24159">MIHTPTPHAALRHTPHSTHRTASCLHPEGAAPTSASRRGAGGTHREDAPPVLTSIKTQDCPGALLTRGQSGPLCATCGPRSHGAGESGRGGEGVRAAGVRASLAVGAAKVQQPPFGTCRAAVARGSRLTTATTTTSSTTTTTTTNTTTATTLTAACTELGGAGRGHGGYPMPGGARREAGGTVRRRSSGRRGDPRGCGGASVVVVVVVVEHVLLSAPPPATPPLARRVYQSIRCLASAMQ</sequence>
<feature type="compositionally biased region" description="Gly residues" evidence="1">
    <location>
        <begin position="161"/>
        <end position="171"/>
    </location>
</feature>
<evidence type="ECO:0000313" key="3">
    <source>
        <dbReference type="Proteomes" id="UP001487740"/>
    </source>
</evidence>
<evidence type="ECO:0000313" key="2">
    <source>
        <dbReference type="EMBL" id="KAK8378409.1"/>
    </source>
</evidence>
<feature type="region of interest" description="Disordered" evidence="1">
    <location>
        <begin position="1"/>
        <end position="52"/>
    </location>
</feature>
<evidence type="ECO:0000256" key="1">
    <source>
        <dbReference type="SAM" id="MobiDB-lite"/>
    </source>
</evidence>
<accession>A0AAW0SSM0</accession>
<gene>
    <name evidence="2" type="ORF">O3P69_011122</name>
</gene>
<feature type="region of interest" description="Disordered" evidence="1">
    <location>
        <begin position="161"/>
        <end position="196"/>
    </location>
</feature>
<keyword evidence="3" id="KW-1185">Reference proteome</keyword>
<dbReference type="Proteomes" id="UP001487740">
    <property type="component" value="Unassembled WGS sequence"/>
</dbReference>
<dbReference type="EMBL" id="JARAKH010000045">
    <property type="protein sequence ID" value="KAK8378409.1"/>
    <property type="molecule type" value="Genomic_DNA"/>
</dbReference>
<reference evidence="2 3" key="1">
    <citation type="submission" date="2023-03" db="EMBL/GenBank/DDBJ databases">
        <title>High-quality genome of Scylla paramamosain provides insights in environmental adaptation.</title>
        <authorList>
            <person name="Zhang L."/>
        </authorList>
    </citation>
    <scope>NUCLEOTIDE SEQUENCE [LARGE SCALE GENOMIC DNA]</scope>
    <source>
        <strain evidence="2">LZ_2023a</strain>
        <tissue evidence="2">Muscle</tissue>
    </source>
</reference>
<comment type="caution">
    <text evidence="2">The sequence shown here is derived from an EMBL/GenBank/DDBJ whole genome shotgun (WGS) entry which is preliminary data.</text>
</comment>
<name>A0AAW0SSM0_SCYPA</name>
<feature type="compositionally biased region" description="Basic residues" evidence="1">
    <location>
        <begin position="10"/>
        <end position="19"/>
    </location>
</feature>
<protein>
    <submittedName>
        <fullName evidence="2">Uncharacterized protein</fullName>
    </submittedName>
</protein>
<proteinExistence type="predicted"/>